<protein>
    <recommendedName>
        <fullName evidence="7">Long-chain acyl-CoA synthetase</fullName>
    </recommendedName>
</protein>
<dbReference type="GO" id="GO:0004467">
    <property type="term" value="F:long-chain fatty acid-CoA ligase activity"/>
    <property type="evidence" value="ECO:0007669"/>
    <property type="project" value="TreeGrafter"/>
</dbReference>
<organism evidence="4 6">
    <name type="scientific">Didymodactylos carnosus</name>
    <dbReference type="NCBI Taxonomy" id="1234261"/>
    <lineage>
        <taxon>Eukaryota</taxon>
        <taxon>Metazoa</taxon>
        <taxon>Spiralia</taxon>
        <taxon>Gnathifera</taxon>
        <taxon>Rotifera</taxon>
        <taxon>Eurotatoria</taxon>
        <taxon>Bdelloidea</taxon>
        <taxon>Philodinida</taxon>
        <taxon>Philodinidae</taxon>
        <taxon>Didymodactylos</taxon>
    </lineage>
</organism>
<sequence length="84" mass="9850">NIINVNLHNELIKNAILKELHERGKMNDLMSYEQVKNIAVISEPFTIENGLLTPTFKIRRYAVEKKYKQTLEGLYKNLQYNVSL</sequence>
<accession>A0A816FW65</accession>
<keyword evidence="3" id="KW-0067">ATP-binding</keyword>
<dbReference type="Proteomes" id="UP000681722">
    <property type="component" value="Unassembled WGS sequence"/>
</dbReference>
<gene>
    <name evidence="4" type="ORF">GPM918_LOCUS46179</name>
    <name evidence="5" type="ORF">SRO942_LOCUS49792</name>
</gene>
<evidence type="ECO:0000256" key="2">
    <source>
        <dbReference type="ARBA" id="ARBA00022741"/>
    </source>
</evidence>
<name>A0A816FW65_9BILA</name>
<dbReference type="OrthoDB" id="1700726at2759"/>
<reference evidence="4" key="1">
    <citation type="submission" date="2021-02" db="EMBL/GenBank/DDBJ databases">
        <authorList>
            <person name="Nowell W R."/>
        </authorList>
    </citation>
    <scope>NUCLEOTIDE SEQUENCE</scope>
</reference>
<dbReference type="EMBL" id="CAJOBC010135982">
    <property type="protein sequence ID" value="CAF4629028.1"/>
    <property type="molecule type" value="Genomic_DNA"/>
</dbReference>
<proteinExistence type="predicted"/>
<keyword evidence="6" id="KW-1185">Reference proteome</keyword>
<evidence type="ECO:0008006" key="7">
    <source>
        <dbReference type="Google" id="ProtNLM"/>
    </source>
</evidence>
<evidence type="ECO:0000256" key="1">
    <source>
        <dbReference type="ARBA" id="ARBA00022598"/>
    </source>
</evidence>
<evidence type="ECO:0000313" key="5">
    <source>
        <dbReference type="EMBL" id="CAF4629028.1"/>
    </source>
</evidence>
<dbReference type="GO" id="GO:0005524">
    <property type="term" value="F:ATP binding"/>
    <property type="evidence" value="ECO:0007669"/>
    <property type="project" value="UniProtKB-KW"/>
</dbReference>
<dbReference type="PANTHER" id="PTHR43272">
    <property type="entry name" value="LONG-CHAIN-FATTY-ACID--COA LIGASE"/>
    <property type="match status" value="1"/>
</dbReference>
<dbReference type="GO" id="GO:0016020">
    <property type="term" value="C:membrane"/>
    <property type="evidence" value="ECO:0007669"/>
    <property type="project" value="TreeGrafter"/>
</dbReference>
<keyword evidence="1" id="KW-0436">Ligase</keyword>
<feature type="non-terminal residue" evidence="4">
    <location>
        <position position="1"/>
    </location>
</feature>
<keyword evidence="2" id="KW-0547">Nucleotide-binding</keyword>
<dbReference type="Proteomes" id="UP000663829">
    <property type="component" value="Unassembled WGS sequence"/>
</dbReference>
<dbReference type="EMBL" id="CAJNOQ010058868">
    <property type="protein sequence ID" value="CAF1666930.1"/>
    <property type="molecule type" value="Genomic_DNA"/>
</dbReference>
<comment type="caution">
    <text evidence="4">The sequence shown here is derived from an EMBL/GenBank/DDBJ whole genome shotgun (WGS) entry which is preliminary data.</text>
</comment>
<dbReference type="GO" id="GO:0005783">
    <property type="term" value="C:endoplasmic reticulum"/>
    <property type="evidence" value="ECO:0007669"/>
    <property type="project" value="TreeGrafter"/>
</dbReference>
<evidence type="ECO:0000313" key="4">
    <source>
        <dbReference type="EMBL" id="CAF1666930.1"/>
    </source>
</evidence>
<dbReference type="PANTHER" id="PTHR43272:SF33">
    <property type="entry name" value="AMP-BINDING DOMAIN-CONTAINING PROTEIN-RELATED"/>
    <property type="match status" value="1"/>
</dbReference>
<dbReference type="AlphaFoldDB" id="A0A816FW65"/>
<evidence type="ECO:0000313" key="6">
    <source>
        <dbReference type="Proteomes" id="UP000663829"/>
    </source>
</evidence>
<evidence type="ECO:0000256" key="3">
    <source>
        <dbReference type="ARBA" id="ARBA00022840"/>
    </source>
</evidence>